<evidence type="ECO:0000313" key="2">
    <source>
        <dbReference type="EMBL" id="HIX38685.1"/>
    </source>
</evidence>
<dbReference type="Proteomes" id="UP000824230">
    <property type="component" value="Unassembled WGS sequence"/>
</dbReference>
<feature type="domain" description="DUF6273" evidence="1">
    <location>
        <begin position="86"/>
        <end position="235"/>
    </location>
</feature>
<evidence type="ECO:0000259" key="1">
    <source>
        <dbReference type="Pfam" id="PF19789"/>
    </source>
</evidence>
<gene>
    <name evidence="2" type="ORF">H9738_12585</name>
</gene>
<dbReference type="AlphaFoldDB" id="A0A9D1VNP2"/>
<dbReference type="EMBL" id="DXFG01000284">
    <property type="protein sequence ID" value="HIX38685.1"/>
    <property type="molecule type" value="Genomic_DNA"/>
</dbReference>
<dbReference type="Pfam" id="PF19789">
    <property type="entry name" value="DUF6273"/>
    <property type="match status" value="1"/>
</dbReference>
<name>A0A9D1VNP2_9FIRM</name>
<organism evidence="2 3">
    <name type="scientific">Candidatus Blautia pullistercoris</name>
    <dbReference type="NCBI Taxonomy" id="2838499"/>
    <lineage>
        <taxon>Bacteria</taxon>
        <taxon>Bacillati</taxon>
        <taxon>Bacillota</taxon>
        <taxon>Clostridia</taxon>
        <taxon>Lachnospirales</taxon>
        <taxon>Lachnospiraceae</taxon>
        <taxon>Blautia</taxon>
    </lineage>
</organism>
<evidence type="ECO:0000313" key="3">
    <source>
        <dbReference type="Proteomes" id="UP000824230"/>
    </source>
</evidence>
<reference evidence="2" key="2">
    <citation type="submission" date="2021-04" db="EMBL/GenBank/DDBJ databases">
        <authorList>
            <person name="Gilroy R."/>
        </authorList>
    </citation>
    <scope>NUCLEOTIDE SEQUENCE</scope>
    <source>
        <strain evidence="2">ChiHjej12B11-1927</strain>
    </source>
</reference>
<dbReference type="InterPro" id="IPR046240">
    <property type="entry name" value="DUF6273"/>
</dbReference>
<sequence length="267" mass="31490">MGKDIYLKWKKRFFQSWNLEMMAGPKRRDLIGETIYLGRYPQADKGDISPIPWMILDVWGESGLLITKECLMVSAYCDMKKLEYDLKYLEWQNSLARERCKEFFYKAFNEKEREIIQKRNIINEGSGSMCQDLVFLLSEKEVKTCFPDKESRKALLSGYAKEQRCAGGYSSRDQYADWWILPQYERRNGPVTSLSGIQYPYGFLYPKAVLTNGEIRFRERMAYYKYFAIRPCIQINLAAYQNIEAKSRKIAGRWRNQKNSPYGYGLV</sequence>
<protein>
    <recommendedName>
        <fullName evidence="1">DUF6273 domain-containing protein</fullName>
    </recommendedName>
</protein>
<reference evidence="2" key="1">
    <citation type="journal article" date="2021" name="PeerJ">
        <title>Extensive microbial diversity within the chicken gut microbiome revealed by metagenomics and culture.</title>
        <authorList>
            <person name="Gilroy R."/>
            <person name="Ravi A."/>
            <person name="Getino M."/>
            <person name="Pursley I."/>
            <person name="Horton D.L."/>
            <person name="Alikhan N.F."/>
            <person name="Baker D."/>
            <person name="Gharbi K."/>
            <person name="Hall N."/>
            <person name="Watson M."/>
            <person name="Adriaenssens E.M."/>
            <person name="Foster-Nyarko E."/>
            <person name="Jarju S."/>
            <person name="Secka A."/>
            <person name="Antonio M."/>
            <person name="Oren A."/>
            <person name="Chaudhuri R.R."/>
            <person name="La Ragione R."/>
            <person name="Hildebrand F."/>
            <person name="Pallen M.J."/>
        </authorList>
    </citation>
    <scope>NUCLEOTIDE SEQUENCE</scope>
    <source>
        <strain evidence="2">ChiHjej12B11-1927</strain>
    </source>
</reference>
<comment type="caution">
    <text evidence="2">The sequence shown here is derived from an EMBL/GenBank/DDBJ whole genome shotgun (WGS) entry which is preliminary data.</text>
</comment>
<accession>A0A9D1VNP2</accession>
<proteinExistence type="predicted"/>